<comment type="caution">
    <text evidence="10">The sequence shown here is derived from an EMBL/GenBank/DDBJ whole genome shotgun (WGS) entry which is preliminary data.</text>
</comment>
<evidence type="ECO:0000256" key="4">
    <source>
        <dbReference type="ARBA" id="ARBA00022827"/>
    </source>
</evidence>
<dbReference type="GO" id="GO:0003904">
    <property type="term" value="F:deoxyribodipyrimidine photo-lyase activity"/>
    <property type="evidence" value="ECO:0007669"/>
    <property type="project" value="TreeGrafter"/>
</dbReference>
<name>A0A177NEY5_9GAMM</name>
<evidence type="ECO:0000313" key="11">
    <source>
        <dbReference type="Proteomes" id="UP000077857"/>
    </source>
</evidence>
<dbReference type="AlphaFoldDB" id="A0A177NEY5"/>
<keyword evidence="3 6" id="KW-0285">Flavoprotein</keyword>
<dbReference type="RefSeq" id="WP_064040507.1">
    <property type="nucleotide sequence ID" value="NZ_LUUJ01000077.1"/>
</dbReference>
<protein>
    <submittedName>
        <fullName evidence="10">Deoxyribodipyrimidine photolyase</fullName>
    </submittedName>
</protein>
<feature type="binding site" evidence="6">
    <location>
        <position position="221"/>
    </location>
    <ligand>
        <name>FAD</name>
        <dbReference type="ChEBI" id="CHEBI:57692"/>
    </ligand>
</feature>
<dbReference type="PROSITE" id="PS00394">
    <property type="entry name" value="DNA_PHOTOLYASES_1_1"/>
    <property type="match status" value="1"/>
</dbReference>
<evidence type="ECO:0000259" key="9">
    <source>
        <dbReference type="PROSITE" id="PS51645"/>
    </source>
</evidence>
<feature type="binding site" evidence="6">
    <location>
        <begin position="233"/>
        <end position="237"/>
    </location>
    <ligand>
        <name>FAD</name>
        <dbReference type="ChEBI" id="CHEBI:57692"/>
    </ligand>
</feature>
<dbReference type="GO" id="GO:0003677">
    <property type="term" value="F:DNA binding"/>
    <property type="evidence" value="ECO:0007669"/>
    <property type="project" value="TreeGrafter"/>
</dbReference>
<feature type="site" description="Electron transfer via tryptophanyl radical" evidence="7">
    <location>
        <position position="298"/>
    </location>
</feature>
<dbReference type="Pfam" id="PF03441">
    <property type="entry name" value="FAD_binding_7"/>
    <property type="match status" value="1"/>
</dbReference>
<sequence>MSKPRYRTSLFIFRRDLRLADNTALNAALKSSQRVLACFVFDPRQIEAHPYRSRPALQFMLESLNDLQTQCLAHGGRLYLFGERPEAVVEHLHRQLSIDAVFVNRDYTPFSRQRDRELELRCEKLGIGFHSHADLLLNEPERVLTDKGSPYQVFTAFYKKAVQNPVAAAEGIAGGRWFNSAVDADRPELLKSLSQPQQNALAGGRQAALQHLAALAACRDYSQTRDFPELDATSHLSPYLKFGCCSVREAYQAIQVQLGPDHALLRQLYWRDFFSHIAYHFPHVFGHAFDRRLDGLRWRNAQDDFWAWANGQTGFPIVDAAMRELNQTGWMHNRLRMVVASFLVKDLHVSWRWGERYFAQHLLDYDPCVNNGNWQWAASTGCDAQPYFRIFNPWLQQKKFDPDCRYIKTWLPELQRYSAAAIHKWEKSPLAGDYPPPRVNHAEQSRSIKAQYQTLLSNQPT</sequence>
<dbReference type="Proteomes" id="UP000077857">
    <property type="component" value="Unassembled WGS sequence"/>
</dbReference>
<gene>
    <name evidence="10" type="ORF">A1507_12295</name>
</gene>
<evidence type="ECO:0000256" key="2">
    <source>
        <dbReference type="ARBA" id="ARBA00005862"/>
    </source>
</evidence>
<dbReference type="PRINTS" id="PR00147">
    <property type="entry name" value="DNAPHOTLYASE"/>
</dbReference>
<accession>A0A177NEY5</accession>
<dbReference type="InterPro" id="IPR036134">
    <property type="entry name" value="Crypto/Photolyase_FAD-like_sf"/>
</dbReference>
<dbReference type="Pfam" id="PF00875">
    <property type="entry name" value="DNA_photolyase"/>
    <property type="match status" value="1"/>
</dbReference>
<feature type="binding site" evidence="6">
    <location>
        <begin position="364"/>
        <end position="366"/>
    </location>
    <ligand>
        <name>FAD</name>
        <dbReference type="ChEBI" id="CHEBI:57692"/>
    </ligand>
</feature>
<dbReference type="OrthoDB" id="9772484at2"/>
<feature type="domain" description="Photolyase/cryptochrome alpha/beta" evidence="9">
    <location>
        <begin position="7"/>
        <end position="137"/>
    </location>
</feature>
<evidence type="ECO:0000313" key="10">
    <source>
        <dbReference type="EMBL" id="OAI16184.1"/>
    </source>
</evidence>
<dbReference type="InterPro" id="IPR005101">
    <property type="entry name" value="Cryptochr/Photolyase_FAD-bd"/>
</dbReference>
<evidence type="ECO:0000256" key="6">
    <source>
        <dbReference type="PIRSR" id="PIRSR602081-1"/>
    </source>
</evidence>
<reference evidence="10 11" key="1">
    <citation type="submission" date="2016-03" db="EMBL/GenBank/DDBJ databases">
        <authorList>
            <person name="Ploux O."/>
        </authorList>
    </citation>
    <scope>NUCLEOTIDE SEQUENCE [LARGE SCALE GENOMIC DNA]</scope>
    <source>
        <strain evidence="10 11">R-45378</strain>
    </source>
</reference>
<dbReference type="EMBL" id="LUUJ01000077">
    <property type="protein sequence ID" value="OAI16184.1"/>
    <property type="molecule type" value="Genomic_DNA"/>
</dbReference>
<proteinExistence type="inferred from homology"/>
<dbReference type="InterPro" id="IPR002081">
    <property type="entry name" value="Cryptochrome/DNA_photolyase_1"/>
</dbReference>
<dbReference type="GO" id="GO:0006139">
    <property type="term" value="P:nucleobase-containing compound metabolic process"/>
    <property type="evidence" value="ECO:0007669"/>
    <property type="project" value="UniProtKB-ARBA"/>
</dbReference>
<evidence type="ECO:0000256" key="5">
    <source>
        <dbReference type="ARBA" id="ARBA00022991"/>
    </source>
</evidence>
<dbReference type="Gene3D" id="1.10.579.10">
    <property type="entry name" value="DNA Cyclobutane Dipyrimidine Photolyase, subunit A, domain 3"/>
    <property type="match status" value="1"/>
</dbReference>
<comment type="similarity">
    <text evidence="2">Belongs to the DNA photolyase class-1 family.</text>
</comment>
<dbReference type="PANTHER" id="PTHR11455">
    <property type="entry name" value="CRYPTOCHROME"/>
    <property type="match status" value="1"/>
</dbReference>
<dbReference type="InterPro" id="IPR036155">
    <property type="entry name" value="Crypto/Photolyase_N_sf"/>
</dbReference>
<dbReference type="GO" id="GO:0071949">
    <property type="term" value="F:FAD binding"/>
    <property type="evidence" value="ECO:0007669"/>
    <property type="project" value="TreeGrafter"/>
</dbReference>
<feature type="binding site" evidence="6">
    <location>
        <begin position="267"/>
        <end position="274"/>
    </location>
    <ligand>
        <name>FAD</name>
        <dbReference type="ChEBI" id="CHEBI:57692"/>
    </ligand>
</feature>
<comment type="cofactor">
    <cofactor evidence="1">
        <name>(6R)-5,10-methylene-5,6,7,8-tetrahydrofolate</name>
        <dbReference type="ChEBI" id="CHEBI:15636"/>
    </cofactor>
</comment>
<dbReference type="PROSITE" id="PS00691">
    <property type="entry name" value="DNA_PHOTOLYASES_1_2"/>
    <property type="match status" value="1"/>
</dbReference>
<feature type="site" description="Electron transfer via tryptophanyl radical" evidence="7">
    <location>
        <position position="374"/>
    </location>
</feature>
<dbReference type="InterPro" id="IPR006050">
    <property type="entry name" value="DNA_photolyase_N"/>
</dbReference>
<dbReference type="PANTHER" id="PTHR11455:SF9">
    <property type="entry name" value="CRYPTOCHROME CIRCADIAN CLOCK 5 ISOFORM X1"/>
    <property type="match status" value="1"/>
</dbReference>
<organism evidence="10 11">
    <name type="scientific">Methylomonas koyamae</name>
    <dbReference type="NCBI Taxonomy" id="702114"/>
    <lineage>
        <taxon>Bacteria</taxon>
        <taxon>Pseudomonadati</taxon>
        <taxon>Pseudomonadota</taxon>
        <taxon>Gammaproteobacteria</taxon>
        <taxon>Methylococcales</taxon>
        <taxon>Methylococcaceae</taxon>
        <taxon>Methylomonas</taxon>
    </lineage>
</organism>
<dbReference type="Gene3D" id="3.40.50.620">
    <property type="entry name" value="HUPs"/>
    <property type="match status" value="1"/>
</dbReference>
<dbReference type="InterPro" id="IPR014729">
    <property type="entry name" value="Rossmann-like_a/b/a_fold"/>
</dbReference>
<evidence type="ECO:0000256" key="7">
    <source>
        <dbReference type="PIRSR" id="PIRSR602081-2"/>
    </source>
</evidence>
<keyword evidence="4 6" id="KW-0274">FAD</keyword>
<dbReference type="Gene3D" id="1.25.40.80">
    <property type="match status" value="1"/>
</dbReference>
<dbReference type="SUPFAM" id="SSF48173">
    <property type="entry name" value="Cryptochrome/photolyase FAD-binding domain"/>
    <property type="match status" value="1"/>
</dbReference>
<keyword evidence="10" id="KW-0456">Lyase</keyword>
<dbReference type="SUPFAM" id="SSF52425">
    <property type="entry name" value="Cryptochrome/photolyase, N-terminal domain"/>
    <property type="match status" value="1"/>
</dbReference>
<comment type="cofactor">
    <cofactor evidence="6">
        <name>FAD</name>
        <dbReference type="ChEBI" id="CHEBI:57692"/>
    </cofactor>
    <text evidence="6">Binds 1 FAD per subunit.</text>
</comment>
<comment type="similarity">
    <text evidence="8">Belongs to the DNA photolyase family.</text>
</comment>
<keyword evidence="5 8" id="KW-0157">Chromophore</keyword>
<evidence type="ECO:0000256" key="1">
    <source>
        <dbReference type="ARBA" id="ARBA00001932"/>
    </source>
</evidence>
<evidence type="ECO:0000256" key="3">
    <source>
        <dbReference type="ARBA" id="ARBA00022630"/>
    </source>
</evidence>
<dbReference type="InterPro" id="IPR018394">
    <property type="entry name" value="DNA_photolyase_1_CS_C"/>
</dbReference>
<feature type="site" description="Electron transfer via tryptophanyl radical" evidence="7">
    <location>
        <position position="351"/>
    </location>
</feature>
<dbReference type="GO" id="GO:0006950">
    <property type="term" value="P:response to stress"/>
    <property type="evidence" value="ECO:0007669"/>
    <property type="project" value="UniProtKB-ARBA"/>
</dbReference>
<dbReference type="PROSITE" id="PS51645">
    <property type="entry name" value="PHR_CRY_ALPHA_BETA"/>
    <property type="match status" value="1"/>
</dbReference>
<evidence type="ECO:0000256" key="8">
    <source>
        <dbReference type="RuleBase" id="RU004182"/>
    </source>
</evidence>